<reference evidence="3 4" key="1">
    <citation type="journal article" date="2012" name="J. Bacteriol.">
        <title>Genome sequence of Lactobacillus mucosae LM1, isolated from piglet feces.</title>
        <authorList>
            <person name="Lee J.H."/>
            <person name="Valeriano V.D."/>
            <person name="Shin Y.R."/>
            <person name="Chae J.P."/>
            <person name="Kim G.B."/>
            <person name="Ham J.S."/>
            <person name="Chun J."/>
            <person name="Kang D.K."/>
        </authorList>
    </citation>
    <scope>NUCLEOTIDE SEQUENCE [LARGE SCALE GENOMIC DNA]</scope>
    <source>
        <strain evidence="3 4">LM1</strain>
        <plasmid evidence="3">pLM1</plasmid>
    </source>
</reference>
<feature type="compositionally biased region" description="Low complexity" evidence="2">
    <location>
        <begin position="248"/>
        <end position="281"/>
    </location>
</feature>
<evidence type="ECO:0000313" key="4">
    <source>
        <dbReference type="Proteomes" id="UP000003645"/>
    </source>
</evidence>
<proteinExistence type="predicted"/>
<feature type="compositionally biased region" description="Polar residues" evidence="2">
    <location>
        <begin position="289"/>
        <end position="298"/>
    </location>
</feature>
<feature type="region of interest" description="Disordered" evidence="2">
    <location>
        <begin position="217"/>
        <end position="361"/>
    </location>
</feature>
<organism evidence="3 4">
    <name type="scientific">Limosilactobacillus mucosae LM1</name>
    <dbReference type="NCBI Taxonomy" id="1130798"/>
    <lineage>
        <taxon>Bacteria</taxon>
        <taxon>Bacillati</taxon>
        <taxon>Bacillota</taxon>
        <taxon>Bacilli</taxon>
        <taxon>Lactobacillales</taxon>
        <taxon>Lactobacillaceae</taxon>
        <taxon>Limosilactobacillus</taxon>
    </lineage>
</organism>
<gene>
    <name evidence="3" type="ORF">LBLM1_10980</name>
</gene>
<keyword evidence="4" id="KW-1185">Reference proteome</keyword>
<feature type="compositionally biased region" description="Basic and acidic residues" evidence="2">
    <location>
        <begin position="220"/>
        <end position="234"/>
    </location>
</feature>
<dbReference type="Proteomes" id="UP000003645">
    <property type="component" value="Plasmid pLM1"/>
</dbReference>
<dbReference type="OrthoDB" id="2329786at2"/>
<feature type="compositionally biased region" description="Acidic residues" evidence="2">
    <location>
        <begin position="329"/>
        <end position="343"/>
    </location>
</feature>
<dbReference type="KEGG" id="lmu:LBLM1_10980"/>
<dbReference type="HOGENOM" id="CLU_491585_0_0_9"/>
<dbReference type="AlphaFoldDB" id="A0A0D4CNQ2"/>
<accession>A0A0D4CNQ2</accession>
<feature type="compositionally biased region" description="Basic and acidic residues" evidence="2">
    <location>
        <begin position="300"/>
        <end position="323"/>
    </location>
</feature>
<evidence type="ECO:0000256" key="1">
    <source>
        <dbReference type="SAM" id="Coils"/>
    </source>
</evidence>
<dbReference type="RefSeq" id="WP_006501064.1">
    <property type="nucleotide sequence ID" value="NZ_CP011014.1"/>
</dbReference>
<feature type="coiled-coil region" evidence="1">
    <location>
        <begin position="450"/>
        <end position="496"/>
    </location>
</feature>
<protein>
    <submittedName>
        <fullName evidence="3">Uncharacterized protein</fullName>
    </submittedName>
</protein>
<evidence type="ECO:0000313" key="3">
    <source>
        <dbReference type="EMBL" id="AJT51550.1"/>
    </source>
</evidence>
<geneLocation type="plasmid" evidence="3 4">
    <name>pLM1</name>
</geneLocation>
<sequence>MIDVTTVKLPTHFEQAEPLDNDSRFQKVRIFIAHTGVNLNNSIFSKEVLTDMIPSLANIPILGYIAENDSGEEDFRGHEKKLSVKDNKLNVSFNTHAYGFIPEDNNAHFETTGGKEWLVADGYLWTRFVDAMELFSDDGYKGQSMEIANGDGYTDDRGRVVFTQATFTGLCILGDDVAPAMSGSTISMVFSKTDFKQAFEEMLAEFTAEKGEYALATKKKQNDKDEPVVDEKKPTTGTEPKSPEKAPTSSAGSTSSQSADSGKETPASSASSDKSAAPASSSDDKSAEPANSSASGATTDDEHSESTMSTDDDKKDKEPKEDDGQNQDNESEEPESEPQDEPDEEKKKSEQESCGGGKGKKKAQFELALDDRERAFVDGCESKYFNGKPMGLVPVEVYEAYGIVKLVDWDTYDKNYYRIEYSVDDNDNIVIGDKIEVFPTFLTADEVKKVEDDRTKLADLQAQIKELTDYKNGVEMSKKQEALDEAKNQLTGEQVESIKANFAKMSVEEVEKEIAYAVYKSNSEFSAVRQGVQAVKLNGGKDDFGYGTANHLFH</sequence>
<dbReference type="EMBL" id="CP011014">
    <property type="protein sequence ID" value="AJT51550.1"/>
    <property type="molecule type" value="Genomic_DNA"/>
</dbReference>
<evidence type="ECO:0000256" key="2">
    <source>
        <dbReference type="SAM" id="MobiDB-lite"/>
    </source>
</evidence>
<name>A0A0D4CNQ2_LIMMU</name>
<keyword evidence="1" id="KW-0175">Coiled coil</keyword>
<keyword evidence="3" id="KW-0614">Plasmid</keyword>